<proteinExistence type="predicted"/>
<evidence type="ECO:0000313" key="1">
    <source>
        <dbReference type="EMBL" id="GEM47726.1"/>
    </source>
</evidence>
<accession>A0A511N5M3</accession>
<keyword evidence="2" id="KW-1185">Reference proteome</keyword>
<evidence type="ECO:0000313" key="2">
    <source>
        <dbReference type="Proteomes" id="UP000321306"/>
    </source>
</evidence>
<dbReference type="Proteomes" id="UP000321306">
    <property type="component" value="Unassembled WGS sequence"/>
</dbReference>
<protein>
    <submittedName>
        <fullName evidence="1">Uncharacterized protein</fullName>
    </submittedName>
</protein>
<dbReference type="AlphaFoldDB" id="A0A511N5M3"/>
<gene>
    <name evidence="1" type="ORF">DC3_33610</name>
</gene>
<comment type="caution">
    <text evidence="1">The sequence shown here is derived from an EMBL/GenBank/DDBJ whole genome shotgun (WGS) entry which is preliminary data.</text>
</comment>
<reference evidence="1 2" key="1">
    <citation type="submission" date="2019-07" db="EMBL/GenBank/DDBJ databases">
        <title>Whole genome shotgun sequence of Deinococcus cellulosilyticus NBRC 106333.</title>
        <authorList>
            <person name="Hosoyama A."/>
            <person name="Uohara A."/>
            <person name="Ohji S."/>
            <person name="Ichikawa N."/>
        </authorList>
    </citation>
    <scope>NUCLEOTIDE SEQUENCE [LARGE SCALE GENOMIC DNA]</scope>
    <source>
        <strain evidence="1 2">NBRC 106333</strain>
    </source>
</reference>
<dbReference type="RefSeq" id="WP_146886212.1">
    <property type="nucleotide sequence ID" value="NZ_BJXB01000015.1"/>
</dbReference>
<organism evidence="1 2">
    <name type="scientific">Deinococcus cellulosilyticus (strain DSM 18568 / NBRC 106333 / KACC 11606 / 5516J-15)</name>
    <dbReference type="NCBI Taxonomy" id="1223518"/>
    <lineage>
        <taxon>Bacteria</taxon>
        <taxon>Thermotogati</taxon>
        <taxon>Deinococcota</taxon>
        <taxon>Deinococci</taxon>
        <taxon>Deinococcales</taxon>
        <taxon>Deinococcaceae</taxon>
        <taxon>Deinococcus</taxon>
    </lineage>
</organism>
<sequence>MPVPDQPLSVLLRPEEMLTLHPEGTLLHHPVQENRISSCTSYAFALQEEWLYLICTTDHLTSSTVISQALGRTPPRKVTVKFTHTPLVLGVHLGEVTSFFPVAGSALPDAFSPQEWEITEPFPDVAPGAETASPQVSEQAFEGLRQLPHEARAVFQDMADRATWSRICRTINLQAEDAALQAWKAQLLQWARSRGTAQEHLEGMAKLTNIKGFSAALNQPALTHYDLEGLLEQMELRALSDLQKPAALAELDALILPGAPAEHLGALRTKASRILHYQRHRMVLGVEEAAKQAAEQ</sequence>
<dbReference type="EMBL" id="BJXB01000015">
    <property type="protein sequence ID" value="GEM47726.1"/>
    <property type="molecule type" value="Genomic_DNA"/>
</dbReference>
<name>A0A511N5M3_DEIC1</name>